<reference evidence="1" key="1">
    <citation type="journal article" date="2014" name="Front. Microbiol.">
        <title>High frequency of phylogenetically diverse reductive dehalogenase-homologous genes in deep subseafloor sedimentary metagenomes.</title>
        <authorList>
            <person name="Kawai M."/>
            <person name="Futagami T."/>
            <person name="Toyoda A."/>
            <person name="Takaki Y."/>
            <person name="Nishi S."/>
            <person name="Hori S."/>
            <person name="Arai W."/>
            <person name="Tsubouchi T."/>
            <person name="Morono Y."/>
            <person name="Uchiyama I."/>
            <person name="Ito T."/>
            <person name="Fujiyama A."/>
            <person name="Inagaki F."/>
            <person name="Takami H."/>
        </authorList>
    </citation>
    <scope>NUCLEOTIDE SEQUENCE</scope>
    <source>
        <strain evidence="1">Expedition CK06-06</strain>
    </source>
</reference>
<dbReference type="EMBL" id="BARW01024946">
    <property type="protein sequence ID" value="GAI97713.1"/>
    <property type="molecule type" value="Genomic_DNA"/>
</dbReference>
<protein>
    <submittedName>
        <fullName evidence="1">Uncharacterized protein</fullName>
    </submittedName>
</protein>
<proteinExistence type="predicted"/>
<sequence>RPEFALYMYFILHCTLDLLDIIPTEVDGCKKKDYFIAISKISRNILKEKQIKAA</sequence>
<organism evidence="1">
    <name type="scientific">marine sediment metagenome</name>
    <dbReference type="NCBI Taxonomy" id="412755"/>
    <lineage>
        <taxon>unclassified sequences</taxon>
        <taxon>metagenomes</taxon>
        <taxon>ecological metagenomes</taxon>
    </lineage>
</organism>
<evidence type="ECO:0000313" key="1">
    <source>
        <dbReference type="EMBL" id="GAI97713.1"/>
    </source>
</evidence>
<comment type="caution">
    <text evidence="1">The sequence shown here is derived from an EMBL/GenBank/DDBJ whole genome shotgun (WGS) entry which is preliminary data.</text>
</comment>
<name>X1SXN4_9ZZZZ</name>
<gene>
    <name evidence="1" type="ORF">S12H4_41007</name>
</gene>
<dbReference type="AlphaFoldDB" id="X1SXN4"/>
<feature type="non-terminal residue" evidence="1">
    <location>
        <position position="1"/>
    </location>
</feature>
<accession>X1SXN4</accession>